<dbReference type="PANTHER" id="PTHR47514:SF1">
    <property type="entry name" value="TRANSKETOLASE N-TERMINAL SECTION-RELATED"/>
    <property type="match status" value="1"/>
</dbReference>
<evidence type="ECO:0000256" key="1">
    <source>
        <dbReference type="ARBA" id="ARBA00001964"/>
    </source>
</evidence>
<dbReference type="Gene3D" id="3.40.50.970">
    <property type="match status" value="1"/>
</dbReference>
<comment type="caution">
    <text evidence="5">The sequence shown here is derived from an EMBL/GenBank/DDBJ whole genome shotgun (WGS) entry which is preliminary data.</text>
</comment>
<protein>
    <submittedName>
        <fullName evidence="5">Transketolase</fullName>
    </submittedName>
</protein>
<sequence>MSTVLSAPAPLRTDDVAARAYEPRSARLRAASPAEAAAELADISTSIRRDIITTIQSAGMGHVGGDLSVTDLMVTALWGTLRMRPAQADHPQRDRFVLSKGHCAAALYSTLASCGFFPRSRLSEFMAPLSPLNGHPARLKVPGVETNSGPLGHGFPVATGCALGAKLRGETWRTIVVLGDGEMQEGSNWEAAMTAAHYELANLTAVVDRNRLQQGARTEDTKSLEPLDAKWASFGWEVRVIDGHDHRAIKEAYAPSTTGRPVAVIANTTKGKGVSFMEDRVEWHHKVPTDEQVRLALEELNR</sequence>
<name>A0A940Y0W4_9ACTN</name>
<dbReference type="InterPro" id="IPR029061">
    <property type="entry name" value="THDP-binding"/>
</dbReference>
<evidence type="ECO:0000256" key="2">
    <source>
        <dbReference type="ARBA" id="ARBA00007131"/>
    </source>
</evidence>
<dbReference type="GO" id="GO:0000287">
    <property type="term" value="F:magnesium ion binding"/>
    <property type="evidence" value="ECO:0007669"/>
    <property type="project" value="UniProtKB-ARBA"/>
</dbReference>
<dbReference type="AlphaFoldDB" id="A0A940Y0W4"/>
<accession>A0A940Y0W4</accession>
<feature type="domain" description="Transketolase N-terminal" evidence="4">
    <location>
        <begin position="46"/>
        <end position="293"/>
    </location>
</feature>
<dbReference type="Proteomes" id="UP000677413">
    <property type="component" value="Unassembled WGS sequence"/>
</dbReference>
<dbReference type="PANTHER" id="PTHR47514">
    <property type="entry name" value="TRANSKETOLASE N-TERMINAL SECTION-RELATED"/>
    <property type="match status" value="1"/>
</dbReference>
<evidence type="ECO:0000313" key="6">
    <source>
        <dbReference type="Proteomes" id="UP000677413"/>
    </source>
</evidence>
<proteinExistence type="inferred from homology"/>
<keyword evidence="3" id="KW-0786">Thiamine pyrophosphate</keyword>
<dbReference type="InterPro" id="IPR005474">
    <property type="entry name" value="Transketolase_N"/>
</dbReference>
<dbReference type="EMBL" id="JAGPYQ010000001">
    <property type="protein sequence ID" value="MBQ0850821.1"/>
    <property type="molecule type" value="Genomic_DNA"/>
</dbReference>
<dbReference type="SUPFAM" id="SSF52518">
    <property type="entry name" value="Thiamin diphosphate-binding fold (THDP-binding)"/>
    <property type="match status" value="1"/>
</dbReference>
<gene>
    <name evidence="5" type="ORF">J8N05_21915</name>
</gene>
<comment type="cofactor">
    <cofactor evidence="1">
        <name>thiamine diphosphate</name>
        <dbReference type="ChEBI" id="CHEBI:58937"/>
    </cofactor>
</comment>
<dbReference type="CDD" id="cd02012">
    <property type="entry name" value="TPP_TK"/>
    <property type="match status" value="1"/>
</dbReference>
<organism evidence="5 6">
    <name type="scientific">Streptomyces liliiviolaceus</name>
    <dbReference type="NCBI Taxonomy" id="2823109"/>
    <lineage>
        <taxon>Bacteria</taxon>
        <taxon>Bacillati</taxon>
        <taxon>Actinomycetota</taxon>
        <taxon>Actinomycetes</taxon>
        <taxon>Kitasatosporales</taxon>
        <taxon>Streptomycetaceae</taxon>
        <taxon>Streptomyces</taxon>
    </lineage>
</organism>
<evidence type="ECO:0000259" key="4">
    <source>
        <dbReference type="Pfam" id="PF00456"/>
    </source>
</evidence>
<dbReference type="Pfam" id="PF00456">
    <property type="entry name" value="Transketolase_N"/>
    <property type="match status" value="1"/>
</dbReference>
<evidence type="ECO:0000313" key="5">
    <source>
        <dbReference type="EMBL" id="MBQ0850821.1"/>
    </source>
</evidence>
<comment type="similarity">
    <text evidence="2">Belongs to the transketolase family.</text>
</comment>
<evidence type="ECO:0000256" key="3">
    <source>
        <dbReference type="ARBA" id="ARBA00023052"/>
    </source>
</evidence>
<reference evidence="5 6" key="1">
    <citation type="submission" date="2021-04" db="EMBL/GenBank/DDBJ databases">
        <authorList>
            <person name="Tang X."/>
            <person name="Zhou X."/>
            <person name="Chen X."/>
            <person name="Cernava T."/>
            <person name="Zhang C."/>
        </authorList>
    </citation>
    <scope>NUCLEOTIDE SEQUENCE [LARGE SCALE GENOMIC DNA]</scope>
    <source>
        <strain evidence="5 6">BH-SS-21</strain>
    </source>
</reference>
<keyword evidence="6" id="KW-1185">Reference proteome</keyword>
<dbReference type="RefSeq" id="WP_210885129.1">
    <property type="nucleotide sequence ID" value="NZ_JAGPYQ010000001.1"/>
</dbReference>